<proteinExistence type="predicted"/>
<sequence>MAEKQKASGEDFMRCLPDICESLFPHAVAWRECIYSSNVDPRGVVHGQDNRDEIEVLDEFIEICRTLGLDGT</sequence>
<evidence type="ECO:0000313" key="1">
    <source>
        <dbReference type="EMBL" id="KKL00923.1"/>
    </source>
</evidence>
<reference evidence="1" key="1">
    <citation type="journal article" date="2015" name="Nature">
        <title>Complex archaea that bridge the gap between prokaryotes and eukaryotes.</title>
        <authorList>
            <person name="Spang A."/>
            <person name="Saw J.H."/>
            <person name="Jorgensen S.L."/>
            <person name="Zaremba-Niedzwiedzka K."/>
            <person name="Martijn J."/>
            <person name="Lind A.E."/>
            <person name="van Eijk R."/>
            <person name="Schleper C."/>
            <person name="Guy L."/>
            <person name="Ettema T.J."/>
        </authorList>
    </citation>
    <scope>NUCLEOTIDE SEQUENCE</scope>
</reference>
<name>A0A0F9A1A6_9ZZZZ</name>
<protein>
    <submittedName>
        <fullName evidence="1">Uncharacterized protein</fullName>
    </submittedName>
</protein>
<comment type="caution">
    <text evidence="1">The sequence shown here is derived from an EMBL/GenBank/DDBJ whole genome shotgun (WGS) entry which is preliminary data.</text>
</comment>
<organism evidence="1">
    <name type="scientific">marine sediment metagenome</name>
    <dbReference type="NCBI Taxonomy" id="412755"/>
    <lineage>
        <taxon>unclassified sequences</taxon>
        <taxon>metagenomes</taxon>
        <taxon>ecological metagenomes</taxon>
    </lineage>
</organism>
<dbReference type="AlphaFoldDB" id="A0A0F9A1A6"/>
<dbReference type="EMBL" id="LAZR01044998">
    <property type="protein sequence ID" value="KKL00923.1"/>
    <property type="molecule type" value="Genomic_DNA"/>
</dbReference>
<gene>
    <name evidence="1" type="ORF">LCGC14_2627860</name>
</gene>
<accession>A0A0F9A1A6</accession>